<evidence type="ECO:0000313" key="3">
    <source>
        <dbReference type="Proteomes" id="UP001139722"/>
    </source>
</evidence>
<feature type="transmembrane region" description="Helical" evidence="1">
    <location>
        <begin position="12"/>
        <end position="30"/>
    </location>
</feature>
<accession>A0A9X2GZR1</accession>
<keyword evidence="1" id="KW-0812">Transmembrane</keyword>
<evidence type="ECO:0000313" key="2">
    <source>
        <dbReference type="EMBL" id="MCP2372135.1"/>
    </source>
</evidence>
<evidence type="ECO:0008006" key="4">
    <source>
        <dbReference type="Google" id="ProtNLM"/>
    </source>
</evidence>
<dbReference type="RefSeq" id="WP_156997743.1">
    <property type="nucleotide sequence ID" value="NZ_BAAANU010000004.1"/>
</dbReference>
<comment type="caution">
    <text evidence="2">The sequence shown here is derived from an EMBL/GenBank/DDBJ whole genome shotgun (WGS) entry which is preliminary data.</text>
</comment>
<keyword evidence="3" id="KW-1185">Reference proteome</keyword>
<evidence type="ECO:0000256" key="1">
    <source>
        <dbReference type="SAM" id="Phobius"/>
    </source>
</evidence>
<sequence length="156" mass="16423">MPDYRERLWPSAWIYIAPLLLIPASILTLAPVSLPAGIVTGVILYGATAGALTITSPTIEIGDGMLRAGRAEIAVEHTGHAVASFDADARAETGVRLDARAYLVIRGWVKPVVRIPIVDADDPVPYWLVSSRRASELAAAVDAARLGSTGAGADRP</sequence>
<dbReference type="InterPro" id="IPR021443">
    <property type="entry name" value="DUF3093"/>
</dbReference>
<reference evidence="2" key="1">
    <citation type="submission" date="2022-06" db="EMBL/GenBank/DDBJ databases">
        <title>Sequencing the genomes of 1000 actinobacteria strains.</title>
        <authorList>
            <person name="Klenk H.-P."/>
        </authorList>
    </citation>
    <scope>NUCLEOTIDE SEQUENCE</scope>
    <source>
        <strain evidence="2">DSM 22016</strain>
    </source>
</reference>
<keyword evidence="1" id="KW-0472">Membrane</keyword>
<gene>
    <name evidence="2" type="ORF">BJ978_002811</name>
</gene>
<dbReference type="AlphaFoldDB" id="A0A9X2GZR1"/>
<name>A0A9X2GZR1_9MICO</name>
<protein>
    <recommendedName>
        <fullName evidence="4">DUF3093 domain-containing protein</fullName>
    </recommendedName>
</protein>
<organism evidence="2 3">
    <name type="scientific">Agromyces terreus</name>
    <dbReference type="NCBI Taxonomy" id="424795"/>
    <lineage>
        <taxon>Bacteria</taxon>
        <taxon>Bacillati</taxon>
        <taxon>Actinomycetota</taxon>
        <taxon>Actinomycetes</taxon>
        <taxon>Micrococcales</taxon>
        <taxon>Microbacteriaceae</taxon>
        <taxon>Agromyces</taxon>
    </lineage>
</organism>
<proteinExistence type="predicted"/>
<dbReference type="OrthoDB" id="3217020at2"/>
<dbReference type="EMBL" id="JAMZDY010000001">
    <property type="protein sequence ID" value="MCP2372135.1"/>
    <property type="molecule type" value="Genomic_DNA"/>
</dbReference>
<feature type="transmembrane region" description="Helical" evidence="1">
    <location>
        <begin position="36"/>
        <end position="55"/>
    </location>
</feature>
<dbReference type="Proteomes" id="UP001139722">
    <property type="component" value="Unassembled WGS sequence"/>
</dbReference>
<keyword evidence="1" id="KW-1133">Transmembrane helix</keyword>
<dbReference type="Pfam" id="PF11292">
    <property type="entry name" value="DUF3093"/>
    <property type="match status" value="1"/>
</dbReference>